<evidence type="ECO:0000313" key="6">
    <source>
        <dbReference type="Proteomes" id="UP001387100"/>
    </source>
</evidence>
<keyword evidence="2" id="KW-0732">Signal</keyword>
<dbReference type="InterPro" id="IPR012939">
    <property type="entry name" value="Glyco_hydro_92"/>
</dbReference>
<accession>A0ABU8RNL5</accession>
<dbReference type="Gene3D" id="2.70.98.10">
    <property type="match status" value="1"/>
</dbReference>
<organism evidence="5 6">
    <name type="scientific">Pseudokineococcus basanitobsidens</name>
    <dbReference type="NCBI Taxonomy" id="1926649"/>
    <lineage>
        <taxon>Bacteria</taxon>
        <taxon>Bacillati</taxon>
        <taxon>Actinomycetota</taxon>
        <taxon>Actinomycetes</taxon>
        <taxon>Kineosporiales</taxon>
        <taxon>Kineosporiaceae</taxon>
        <taxon>Pseudokineococcus</taxon>
    </lineage>
</organism>
<feature type="signal peptide" evidence="2">
    <location>
        <begin position="1"/>
        <end position="42"/>
    </location>
</feature>
<proteinExistence type="predicted"/>
<dbReference type="EC" id="3.2.1.-" evidence="5"/>
<dbReference type="PANTHER" id="PTHR12143">
    <property type="entry name" value="PEPTIDE N-GLYCANASE PNGASE -RELATED"/>
    <property type="match status" value="1"/>
</dbReference>
<dbReference type="PANTHER" id="PTHR12143:SF39">
    <property type="entry name" value="SECRETED PROTEIN"/>
    <property type="match status" value="1"/>
</dbReference>
<keyword evidence="6" id="KW-1185">Reference proteome</keyword>
<feature type="domain" description="Glycosyl hydrolase family 92 N-terminal" evidence="4">
    <location>
        <begin position="55"/>
        <end position="324"/>
    </location>
</feature>
<feature type="region of interest" description="Disordered" evidence="1">
    <location>
        <begin position="830"/>
        <end position="870"/>
    </location>
</feature>
<dbReference type="InterPro" id="IPR050883">
    <property type="entry name" value="PNGase"/>
</dbReference>
<dbReference type="Pfam" id="PF17678">
    <property type="entry name" value="Glyco_hydro_92N"/>
    <property type="match status" value="1"/>
</dbReference>
<feature type="domain" description="Glycosyl hydrolase family 92" evidence="3">
    <location>
        <begin position="330"/>
        <end position="829"/>
    </location>
</feature>
<evidence type="ECO:0000256" key="1">
    <source>
        <dbReference type="SAM" id="MobiDB-lite"/>
    </source>
</evidence>
<dbReference type="InterPro" id="IPR041371">
    <property type="entry name" value="GH92_N"/>
</dbReference>
<dbReference type="InterPro" id="IPR014718">
    <property type="entry name" value="GH-type_carb-bd"/>
</dbReference>
<keyword evidence="5" id="KW-0326">Glycosidase</keyword>
<evidence type="ECO:0000259" key="3">
    <source>
        <dbReference type="Pfam" id="PF07971"/>
    </source>
</evidence>
<protein>
    <submittedName>
        <fullName evidence="5">GH92 family glycosyl hydrolase</fullName>
        <ecNumber evidence="5">3.2.1.-</ecNumber>
    </submittedName>
</protein>
<feature type="compositionally biased region" description="Basic residues" evidence="1">
    <location>
        <begin position="11"/>
        <end position="20"/>
    </location>
</feature>
<dbReference type="GO" id="GO:0016798">
    <property type="term" value="F:hydrolase activity, acting on glycosyl bonds"/>
    <property type="evidence" value="ECO:0007669"/>
    <property type="project" value="UniProtKB-KW"/>
</dbReference>
<comment type="caution">
    <text evidence="5">The sequence shown here is derived from an EMBL/GenBank/DDBJ whole genome shotgun (WGS) entry which is preliminary data.</text>
</comment>
<dbReference type="NCBIfam" id="TIGR01180">
    <property type="entry name" value="aman2_put"/>
    <property type="match status" value="1"/>
</dbReference>
<dbReference type="SUPFAM" id="SSF48208">
    <property type="entry name" value="Six-hairpin glycosidases"/>
    <property type="match status" value="1"/>
</dbReference>
<dbReference type="Gene3D" id="1.20.1050.60">
    <property type="entry name" value="alpha-1,2-mannosidase"/>
    <property type="match status" value="1"/>
</dbReference>
<dbReference type="InterPro" id="IPR008928">
    <property type="entry name" value="6-hairpin_glycosidase_sf"/>
</dbReference>
<dbReference type="RefSeq" id="WP_339576031.1">
    <property type="nucleotide sequence ID" value="NZ_JBBIAA010000028.1"/>
</dbReference>
<name>A0ABU8RNL5_9ACTN</name>
<dbReference type="Gene3D" id="3.30.2080.10">
    <property type="entry name" value="GH92 mannosidase domain"/>
    <property type="match status" value="1"/>
</dbReference>
<evidence type="ECO:0000259" key="4">
    <source>
        <dbReference type="Pfam" id="PF17678"/>
    </source>
</evidence>
<dbReference type="EMBL" id="JBBIAA010000028">
    <property type="protein sequence ID" value="MEJ5946649.1"/>
    <property type="molecule type" value="Genomic_DNA"/>
</dbReference>
<evidence type="ECO:0000313" key="5">
    <source>
        <dbReference type="EMBL" id="MEJ5946649.1"/>
    </source>
</evidence>
<sequence>MSRTPQEARRRAPRPPGRRGRAALASALALALVPVGSAAASAATGPALVDDPTSFVDPLVGTTNAGNTFPGAVRPFGMAAWSPELFRGTSPQRTAAPGGYAYDADQVRGFSLTHLSATGCAGASGDVPFFPYPGEVDSSPSADGTGEVYSTTFSHEHETAEAGRYAVDLDSGVGVDLTTTERTGSGRFTYPAGSPATMLLRTSDSELGSTDATVDIDAATRTVSGSVTSGNFCGYIGGDSGTNAGAVDRRPYYTLYFTVQFDTDFASEGTWVDDALSPGSTAASGGTTFGEDGFPPAGRGSGGYVTFEADDDGPTEVGARVGISYVSLEGAQANLRAENPPGTTFDEVREGARDAWDEQLSRVRVGGGTQDRTTTFYTALYHALIHPSLASDVDGRYRGFGDTVADQEVQHVREGQGAQYANFSGWDVYRGQVQLLSWLQPQVGSDLATSLLNQAEQNDGVWDRWTHQSGATHVMAGDPSPTALAGIHAFGGTGFPLEESLDSLVRAATVPTALDGTDLGGNVAPIGQRPSLADYLEHGYYPAGCFAWGCADETLENSVADDAIAELARDAGRDDVVAQFAPRAQAWQRQFHHGATPGGGYFQDRRADGTWVPNARREGEDGQTEEYFDPASSAGFVEGTAAVYVWHVQHDPAGLIATMGGDDAAVSRLDGHFRGPDGSWRLVGSWDDNTYVNMDNEPSIHVPYLYSYAGAPWKAAETVRATMDQIWSPEPGGIPGNDDLGTMSSWYVFSAMGAYPVDPSRNELVLGSPLFPRVEVRPEGGAPVTITADGAGTDAQYVTGVRVDGERWTRSSLPTSLVADGGDVELELSATPDPAFGADRADRPTSMREGEVSYTAQAPAEPVQVRQGGSATAQVVVRRYSGLGEVHLRADAPTGLRVRPVPRAADVPRRQESTTVDLEVSAVGTGRLRPGTYDVPVTLDLRAEPGDVDTDPEPVVLTVEVLPAH</sequence>
<dbReference type="Gene3D" id="1.20.1610.10">
    <property type="entry name" value="alpha-1,2-mannosidases domains"/>
    <property type="match status" value="1"/>
</dbReference>
<dbReference type="Proteomes" id="UP001387100">
    <property type="component" value="Unassembled WGS sequence"/>
</dbReference>
<dbReference type="Pfam" id="PF07971">
    <property type="entry name" value="Glyco_hydro_92"/>
    <property type="match status" value="1"/>
</dbReference>
<dbReference type="InterPro" id="IPR005887">
    <property type="entry name" value="GH92_a_mannosidase_put"/>
</dbReference>
<keyword evidence="5" id="KW-0378">Hydrolase</keyword>
<feature type="region of interest" description="Disordered" evidence="1">
    <location>
        <begin position="1"/>
        <end position="20"/>
    </location>
</feature>
<reference evidence="5 6" key="1">
    <citation type="journal article" date="2017" name="Int. J. Syst. Evol. Microbiol.">
        <title>Pseudokineococcus basanitobsidens sp. nov., isolated from volcanic rock.</title>
        <authorList>
            <person name="Lee D.W."/>
            <person name="Park M.Y."/>
            <person name="Kim J.J."/>
            <person name="Kim B.S."/>
        </authorList>
    </citation>
    <scope>NUCLEOTIDE SEQUENCE [LARGE SCALE GENOMIC DNA]</scope>
    <source>
        <strain evidence="5 6">DSM 103726</strain>
    </source>
</reference>
<feature type="chain" id="PRO_5046750267" evidence="2">
    <location>
        <begin position="43"/>
        <end position="965"/>
    </location>
</feature>
<gene>
    <name evidence="5" type="ORF">WDZ17_15225</name>
</gene>
<feature type="compositionally biased region" description="Basic and acidic residues" evidence="1">
    <location>
        <begin position="839"/>
        <end position="851"/>
    </location>
</feature>
<feature type="compositionally biased region" description="Basic and acidic residues" evidence="1">
    <location>
        <begin position="1"/>
        <end position="10"/>
    </location>
</feature>
<evidence type="ECO:0000256" key="2">
    <source>
        <dbReference type="SAM" id="SignalP"/>
    </source>
</evidence>